<dbReference type="OrthoDB" id="6161812at2759"/>
<accession>A0A1C1CCS5</accession>
<proteinExistence type="predicted"/>
<sequence>MKQARPEDAIPMLRQTLLICKLLEDARGDRRETARVMRRLAEALDLAGQSVEAAQYKEEAESIRKELQGARFDELGDTEQSYNMLVYVAFW</sequence>
<keyword evidence="3" id="KW-1185">Reference proteome</keyword>
<evidence type="ECO:0000313" key="3">
    <source>
        <dbReference type="Proteomes" id="UP000094526"/>
    </source>
</evidence>
<protein>
    <submittedName>
        <fullName evidence="2">Uncharacterized protein</fullName>
    </submittedName>
</protein>
<dbReference type="InterPro" id="IPR011990">
    <property type="entry name" value="TPR-like_helical_dom_sf"/>
</dbReference>
<reference evidence="3" key="1">
    <citation type="submission" date="2015-07" db="EMBL/GenBank/DDBJ databases">
        <authorList>
            <person name="Teixeira M.M."/>
            <person name="Souza R.C."/>
            <person name="Almeida L.G."/>
            <person name="Vicente V.A."/>
            <person name="de Hoog S."/>
            <person name="Bocca A.L."/>
            <person name="de Almeida S.R."/>
            <person name="Vasconcelos A.T."/>
            <person name="Felipe M.S."/>
        </authorList>
    </citation>
    <scope>NUCLEOTIDE SEQUENCE [LARGE SCALE GENOMIC DNA]</scope>
    <source>
        <strain evidence="3">KSF</strain>
    </source>
</reference>
<dbReference type="VEuPathDB" id="FungiDB:G647_09207"/>
<dbReference type="VEuPathDB" id="FungiDB:CLCR_01350"/>
<gene>
    <name evidence="2" type="ORF">CLCR_01350</name>
</gene>
<dbReference type="Proteomes" id="UP000094526">
    <property type="component" value="Unassembled WGS sequence"/>
</dbReference>
<feature type="coiled-coil region" evidence="1">
    <location>
        <begin position="46"/>
        <end position="73"/>
    </location>
</feature>
<dbReference type="STRING" id="86049.A0A1C1CCS5"/>
<keyword evidence="1" id="KW-0175">Coiled coil</keyword>
<evidence type="ECO:0000313" key="2">
    <source>
        <dbReference type="EMBL" id="OCT46324.1"/>
    </source>
</evidence>
<name>A0A1C1CCS5_9EURO</name>
<comment type="caution">
    <text evidence="2">The sequence shown here is derived from an EMBL/GenBank/DDBJ whole genome shotgun (WGS) entry which is preliminary data.</text>
</comment>
<dbReference type="Gene3D" id="1.25.40.10">
    <property type="entry name" value="Tetratricopeptide repeat domain"/>
    <property type="match status" value="1"/>
</dbReference>
<organism evidence="2 3">
    <name type="scientific">Cladophialophora carrionii</name>
    <dbReference type="NCBI Taxonomy" id="86049"/>
    <lineage>
        <taxon>Eukaryota</taxon>
        <taxon>Fungi</taxon>
        <taxon>Dikarya</taxon>
        <taxon>Ascomycota</taxon>
        <taxon>Pezizomycotina</taxon>
        <taxon>Eurotiomycetes</taxon>
        <taxon>Chaetothyriomycetidae</taxon>
        <taxon>Chaetothyriales</taxon>
        <taxon>Herpotrichiellaceae</taxon>
        <taxon>Cladophialophora</taxon>
    </lineage>
</organism>
<evidence type="ECO:0000256" key="1">
    <source>
        <dbReference type="SAM" id="Coils"/>
    </source>
</evidence>
<dbReference type="AlphaFoldDB" id="A0A1C1CCS5"/>
<dbReference type="EMBL" id="LGRB01000016">
    <property type="protein sequence ID" value="OCT46324.1"/>
    <property type="molecule type" value="Genomic_DNA"/>
</dbReference>